<dbReference type="PANTHER" id="PTHR32196:SF32">
    <property type="entry name" value="XYLOSE TRANSPORT SYSTEM PERMEASE PROTEIN XYLH"/>
    <property type="match status" value="1"/>
</dbReference>
<evidence type="ECO:0000256" key="10">
    <source>
        <dbReference type="ARBA" id="ARBA00035686"/>
    </source>
</evidence>
<organism evidence="12 13">
    <name type="scientific">Conexibacter stalactiti</name>
    <dbReference type="NCBI Taxonomy" id="1940611"/>
    <lineage>
        <taxon>Bacteria</taxon>
        <taxon>Bacillati</taxon>
        <taxon>Actinomycetota</taxon>
        <taxon>Thermoleophilia</taxon>
        <taxon>Solirubrobacterales</taxon>
        <taxon>Conexibacteraceae</taxon>
        <taxon>Conexibacter</taxon>
    </lineage>
</organism>
<feature type="transmembrane region" description="Helical" evidence="11">
    <location>
        <begin position="73"/>
        <end position="89"/>
    </location>
</feature>
<feature type="transmembrane region" description="Helical" evidence="11">
    <location>
        <begin position="365"/>
        <end position="383"/>
    </location>
</feature>
<keyword evidence="8 11" id="KW-0472">Membrane</keyword>
<evidence type="ECO:0000256" key="5">
    <source>
        <dbReference type="ARBA" id="ARBA00022597"/>
    </source>
</evidence>
<evidence type="ECO:0000256" key="11">
    <source>
        <dbReference type="SAM" id="Phobius"/>
    </source>
</evidence>
<keyword evidence="13" id="KW-1185">Reference proteome</keyword>
<feature type="transmembrane region" description="Helical" evidence="11">
    <location>
        <begin position="124"/>
        <end position="144"/>
    </location>
</feature>
<dbReference type="CDD" id="cd06579">
    <property type="entry name" value="TM_PBP1_transp_AraH_like"/>
    <property type="match status" value="1"/>
</dbReference>
<accession>A0ABU4HID3</accession>
<feature type="transmembrane region" description="Helical" evidence="11">
    <location>
        <begin position="276"/>
        <end position="297"/>
    </location>
</feature>
<comment type="caution">
    <text evidence="12">The sequence shown here is derived from an EMBL/GenBank/DDBJ whole genome shotgun (WGS) entry which is preliminary data.</text>
</comment>
<reference evidence="12 13" key="2">
    <citation type="submission" date="2023-10" db="EMBL/GenBank/DDBJ databases">
        <authorList>
            <person name="Han X.F."/>
        </authorList>
    </citation>
    <scope>NUCLEOTIDE SEQUENCE [LARGE SCALE GENOMIC DNA]</scope>
    <source>
        <strain evidence="12 13">KCTC 39840</strain>
    </source>
</reference>
<feature type="transmembrane region" description="Helical" evidence="11">
    <location>
        <begin position="334"/>
        <end position="353"/>
    </location>
</feature>
<sequence length="386" mass="39222">MRRRDLTEKLSGEWRLLPVLATLALIWLFFATQSDAFLTARNLSNLSQQIAVTAIIALALVFVLILAEIDLSVAVLSAVCGAVTAKLVVESGMPAVPAIIIGVAVGTGVGAIQGGIVTTFGAPAFIVTLGGSLALQGVLLQVLPADTGIVPLSDTSLAGIANDYLSDVVGYALAAVLAVLVAALRWQGYRSRVREGLPADLGRSVGAPVAAVLVLGVALVAMFNAYQGVPGPIAILAVLLVVFSYVTTQTRWGTHLYAIGGNAEAARRAGIHVSRVTLTAFMLVGALVAVGGIVAASRQLGVSAQSADSTLVLEAVAAAVIGGASLFGGRGSVWAALFGALIIGSIANGLALLNATTQVRLEVEGGILVAAVVIDALIVRGRLRSP</sequence>
<dbReference type="Pfam" id="PF02653">
    <property type="entry name" value="BPD_transp_2"/>
    <property type="match status" value="1"/>
</dbReference>
<dbReference type="Proteomes" id="UP001284601">
    <property type="component" value="Unassembled WGS sequence"/>
</dbReference>
<feature type="transmembrane region" description="Helical" evidence="11">
    <location>
        <begin position="95"/>
        <end position="112"/>
    </location>
</feature>
<gene>
    <name evidence="12" type="ORF">R7226_01935</name>
</gene>
<proteinExistence type="predicted"/>
<keyword evidence="2" id="KW-0813">Transport</keyword>
<name>A0ABU4HID3_9ACTN</name>
<evidence type="ECO:0000313" key="13">
    <source>
        <dbReference type="Proteomes" id="UP001284601"/>
    </source>
</evidence>
<evidence type="ECO:0000256" key="9">
    <source>
        <dbReference type="ARBA" id="ARBA00035611"/>
    </source>
</evidence>
<feature type="transmembrane region" description="Helical" evidence="11">
    <location>
        <begin position="164"/>
        <end position="184"/>
    </location>
</feature>
<evidence type="ECO:0000313" key="12">
    <source>
        <dbReference type="EMBL" id="MDW5593080.1"/>
    </source>
</evidence>
<feature type="transmembrane region" description="Helical" evidence="11">
    <location>
        <begin position="205"/>
        <end position="223"/>
    </location>
</feature>
<evidence type="ECO:0000256" key="7">
    <source>
        <dbReference type="ARBA" id="ARBA00022989"/>
    </source>
</evidence>
<comment type="subcellular location">
    <subcellularLocation>
        <location evidence="1">Cell membrane</location>
        <topology evidence="1">Multi-pass membrane protein</topology>
    </subcellularLocation>
</comment>
<reference evidence="13" key="1">
    <citation type="submission" date="2023-07" db="EMBL/GenBank/DDBJ databases">
        <title>Conexibacter stalactiti sp. nov., isolated from stalactites in a lava cave and emended description of the genus Conexibacter.</title>
        <authorList>
            <person name="Lee S.D."/>
        </authorList>
    </citation>
    <scope>NUCLEOTIDE SEQUENCE [LARGE SCALE GENOMIC DNA]</scope>
    <source>
        <strain evidence="13">KCTC 39840</strain>
    </source>
</reference>
<keyword evidence="6 11" id="KW-0812">Transmembrane</keyword>
<dbReference type="RefSeq" id="WP_318595343.1">
    <property type="nucleotide sequence ID" value="NZ_JAWSTH010000002.1"/>
</dbReference>
<evidence type="ECO:0000256" key="4">
    <source>
        <dbReference type="ARBA" id="ARBA00022519"/>
    </source>
</evidence>
<dbReference type="EMBL" id="JAWSTH010000002">
    <property type="protein sequence ID" value="MDW5593080.1"/>
    <property type="molecule type" value="Genomic_DNA"/>
</dbReference>
<feature type="transmembrane region" description="Helical" evidence="11">
    <location>
        <begin position="309"/>
        <end position="327"/>
    </location>
</feature>
<keyword evidence="7 11" id="KW-1133">Transmembrane helix</keyword>
<keyword evidence="5" id="KW-0762">Sugar transport</keyword>
<feature type="transmembrane region" description="Helical" evidence="11">
    <location>
        <begin position="229"/>
        <end position="247"/>
    </location>
</feature>
<keyword evidence="3" id="KW-1003">Cell membrane</keyword>
<feature type="transmembrane region" description="Helical" evidence="11">
    <location>
        <begin position="46"/>
        <end position="66"/>
    </location>
</feature>
<protein>
    <recommendedName>
        <fullName evidence="10">Xylose transport system permease protein XylH</fullName>
    </recommendedName>
</protein>
<comment type="function">
    <text evidence="9">Part of the binding-protein-dependent transport system for D-xylose. Probably responsible for the translocation of the substrate across the membrane.</text>
</comment>
<evidence type="ECO:0000256" key="3">
    <source>
        <dbReference type="ARBA" id="ARBA00022475"/>
    </source>
</evidence>
<evidence type="ECO:0000256" key="6">
    <source>
        <dbReference type="ARBA" id="ARBA00022692"/>
    </source>
</evidence>
<evidence type="ECO:0000256" key="2">
    <source>
        <dbReference type="ARBA" id="ARBA00022448"/>
    </source>
</evidence>
<evidence type="ECO:0000256" key="1">
    <source>
        <dbReference type="ARBA" id="ARBA00004651"/>
    </source>
</evidence>
<evidence type="ECO:0000256" key="8">
    <source>
        <dbReference type="ARBA" id="ARBA00023136"/>
    </source>
</evidence>
<keyword evidence="4" id="KW-0997">Cell inner membrane</keyword>
<dbReference type="PANTHER" id="PTHR32196">
    <property type="entry name" value="ABC TRANSPORTER PERMEASE PROTEIN YPHD-RELATED-RELATED"/>
    <property type="match status" value="1"/>
</dbReference>
<dbReference type="InterPro" id="IPR001851">
    <property type="entry name" value="ABC_transp_permease"/>
</dbReference>